<dbReference type="OrthoDB" id="7941246at2"/>
<evidence type="ECO:0000259" key="1">
    <source>
        <dbReference type="Pfam" id="PF01370"/>
    </source>
</evidence>
<dbReference type="GO" id="GO:0004029">
    <property type="term" value="F:aldehyde dehydrogenase (NAD+) activity"/>
    <property type="evidence" value="ECO:0007669"/>
    <property type="project" value="TreeGrafter"/>
</dbReference>
<dbReference type="AlphaFoldDB" id="A0A1N6GWW1"/>
<dbReference type="InterPro" id="IPR001509">
    <property type="entry name" value="Epimerase_deHydtase"/>
</dbReference>
<dbReference type="Pfam" id="PF01370">
    <property type="entry name" value="Epimerase"/>
    <property type="match status" value="1"/>
</dbReference>
<reference evidence="2 3" key="1">
    <citation type="submission" date="2016-11" db="EMBL/GenBank/DDBJ databases">
        <authorList>
            <person name="Jaros S."/>
            <person name="Januszkiewicz K."/>
            <person name="Wedrychowicz H."/>
        </authorList>
    </citation>
    <scope>NUCLEOTIDE SEQUENCE [LARGE SCALE GENOMIC DNA]</scope>
    <source>
        <strain evidence="2 3">GAS86</strain>
    </source>
</reference>
<dbReference type="PANTHER" id="PTHR48079">
    <property type="entry name" value="PROTEIN YEEZ"/>
    <property type="match status" value="1"/>
</dbReference>
<dbReference type="Proteomes" id="UP000184693">
    <property type="component" value="Unassembled WGS sequence"/>
</dbReference>
<evidence type="ECO:0000313" key="3">
    <source>
        <dbReference type="Proteomes" id="UP000184693"/>
    </source>
</evidence>
<dbReference type="InterPro" id="IPR051783">
    <property type="entry name" value="NAD(P)-dependent_oxidoreduct"/>
</dbReference>
<dbReference type="GO" id="GO:0005737">
    <property type="term" value="C:cytoplasm"/>
    <property type="evidence" value="ECO:0007669"/>
    <property type="project" value="TreeGrafter"/>
</dbReference>
<dbReference type="EMBL" id="FSRM01000001">
    <property type="protein sequence ID" value="SIO11927.1"/>
    <property type="molecule type" value="Genomic_DNA"/>
</dbReference>
<protein>
    <submittedName>
        <fullName evidence="2">2'-hydroxyisoflavone reductase</fullName>
    </submittedName>
</protein>
<gene>
    <name evidence="2" type="ORF">SAMN05444168_2757</name>
</gene>
<dbReference type="Gene3D" id="3.40.50.720">
    <property type="entry name" value="NAD(P)-binding Rossmann-like Domain"/>
    <property type="match status" value="1"/>
</dbReference>
<dbReference type="RefSeq" id="WP_074264743.1">
    <property type="nucleotide sequence ID" value="NZ_FSRM01000001.1"/>
</dbReference>
<accession>A0A1N6GWW1</accession>
<proteinExistence type="predicted"/>
<dbReference type="InterPro" id="IPR036291">
    <property type="entry name" value="NAD(P)-bd_dom_sf"/>
</dbReference>
<feature type="domain" description="NAD-dependent epimerase/dehydratase" evidence="1">
    <location>
        <begin position="3"/>
        <end position="202"/>
    </location>
</feature>
<organism evidence="2 3">
    <name type="scientific">Paraburkholderia phenazinium</name>
    <dbReference type="NCBI Taxonomy" id="60549"/>
    <lineage>
        <taxon>Bacteria</taxon>
        <taxon>Pseudomonadati</taxon>
        <taxon>Pseudomonadota</taxon>
        <taxon>Betaproteobacteria</taxon>
        <taxon>Burkholderiales</taxon>
        <taxon>Burkholderiaceae</taxon>
        <taxon>Paraburkholderia</taxon>
    </lineage>
</organism>
<dbReference type="PANTHER" id="PTHR48079:SF6">
    <property type="entry name" value="NAD(P)-BINDING DOMAIN-CONTAINING PROTEIN-RELATED"/>
    <property type="match status" value="1"/>
</dbReference>
<dbReference type="SUPFAM" id="SSF51735">
    <property type="entry name" value="NAD(P)-binding Rossmann-fold domains"/>
    <property type="match status" value="1"/>
</dbReference>
<sequence length="326" mass="35475">MRVLIMGGTLFLGRHIAEAALERGHEVTLFNRGLRNPTLFPAAEKLTGDRNTNLAALAGRRFDAVIDPSAYGPEQIDLLLSTLGEPPAHYTFVSTISVYGTYPPKRRYDESTDVIAGHEGYGALKARAEEALLAAIPGRAAVVRPGLIVGPYDPTGRFTYWPCRVAAGGQVLAPGRRERPVQFIDARDLAEWSVRLAEDRVAGVYHAVGPQATLTMGQFLDECVRIAGNDAELIWTPDDEVRAAEIEGWTELPLWIAEDDAEAGGIFEADNRRALGQGLTFRPVAQTIGDTLQWCWESGAAADSPLGVQTLSTEKERATLARLLVR</sequence>
<name>A0A1N6GWW1_9BURK</name>
<evidence type="ECO:0000313" key="2">
    <source>
        <dbReference type="EMBL" id="SIO11927.1"/>
    </source>
</evidence>